<name>A0A7X3ML43_9FIRM</name>
<feature type="transmembrane region" description="Helical" evidence="6">
    <location>
        <begin position="54"/>
        <end position="72"/>
    </location>
</feature>
<dbReference type="GO" id="GO:0006824">
    <property type="term" value="P:cobalt ion transport"/>
    <property type="evidence" value="ECO:0007669"/>
    <property type="project" value="InterPro"/>
</dbReference>
<feature type="transmembrane region" description="Helical" evidence="6">
    <location>
        <begin position="30"/>
        <end position="47"/>
    </location>
</feature>
<dbReference type="PANTHER" id="PTHR34857">
    <property type="entry name" value="SLL0384 PROTEIN"/>
    <property type="match status" value="1"/>
</dbReference>
<keyword evidence="3 6" id="KW-0812">Transmembrane</keyword>
<comment type="subcellular location">
    <subcellularLocation>
        <location evidence="1">Cell membrane</location>
        <topology evidence="1">Multi-pass membrane protein</topology>
    </subcellularLocation>
</comment>
<dbReference type="GO" id="GO:0043190">
    <property type="term" value="C:ATP-binding cassette (ABC) transporter complex"/>
    <property type="evidence" value="ECO:0007669"/>
    <property type="project" value="InterPro"/>
</dbReference>
<evidence type="ECO:0000256" key="1">
    <source>
        <dbReference type="ARBA" id="ARBA00004651"/>
    </source>
</evidence>
<evidence type="ECO:0000256" key="6">
    <source>
        <dbReference type="SAM" id="Phobius"/>
    </source>
</evidence>
<dbReference type="CDD" id="cd16914">
    <property type="entry name" value="EcfT"/>
    <property type="match status" value="1"/>
</dbReference>
<organism evidence="7 8">
    <name type="scientific">Sporofaciens musculi</name>
    <dbReference type="NCBI Taxonomy" id="2681861"/>
    <lineage>
        <taxon>Bacteria</taxon>
        <taxon>Bacillati</taxon>
        <taxon>Bacillota</taxon>
        <taxon>Clostridia</taxon>
        <taxon>Lachnospirales</taxon>
        <taxon>Lachnospiraceae</taxon>
        <taxon>Sporofaciens</taxon>
    </lineage>
</organism>
<dbReference type="EMBL" id="WUQX01000001">
    <property type="protein sequence ID" value="MXP78451.1"/>
    <property type="molecule type" value="Genomic_DNA"/>
</dbReference>
<gene>
    <name evidence="7" type="primary">cbiQ</name>
    <name evidence="7" type="ORF">GN277_24825</name>
</gene>
<comment type="caution">
    <text evidence="7">The sequence shown here is derived from an EMBL/GenBank/DDBJ whole genome shotgun (WGS) entry which is preliminary data.</text>
</comment>
<evidence type="ECO:0000256" key="3">
    <source>
        <dbReference type="ARBA" id="ARBA00022692"/>
    </source>
</evidence>
<feature type="transmembrane region" description="Helical" evidence="6">
    <location>
        <begin position="154"/>
        <end position="173"/>
    </location>
</feature>
<accession>A0A7X3ML43</accession>
<keyword evidence="8" id="KW-1185">Reference proteome</keyword>
<keyword evidence="2" id="KW-1003">Cell membrane</keyword>
<evidence type="ECO:0000256" key="5">
    <source>
        <dbReference type="ARBA" id="ARBA00023136"/>
    </source>
</evidence>
<evidence type="ECO:0000256" key="2">
    <source>
        <dbReference type="ARBA" id="ARBA00022475"/>
    </source>
</evidence>
<dbReference type="RefSeq" id="WP_159755054.1">
    <property type="nucleotide sequence ID" value="NZ_WUQX01000001.1"/>
</dbReference>
<feature type="transmembrane region" description="Helical" evidence="6">
    <location>
        <begin position="107"/>
        <end position="134"/>
    </location>
</feature>
<dbReference type="InterPro" id="IPR051611">
    <property type="entry name" value="ECF_transporter_component"/>
</dbReference>
<protein>
    <submittedName>
        <fullName evidence="7">Cobalt ECF transporter T component CbiQ</fullName>
    </submittedName>
</protein>
<proteinExistence type="predicted"/>
<reference evidence="7 8" key="1">
    <citation type="submission" date="2019-12" db="EMBL/GenBank/DDBJ databases">
        <title>Sporaefaciens musculi gen. nov., sp. nov., a novel bacterium isolated from the caecum of an obese mouse.</title>
        <authorList>
            <person name="Rasmussen T.S."/>
            <person name="Streidl T."/>
            <person name="Hitch T.C.A."/>
            <person name="Wortmann E."/>
            <person name="Deptula P."/>
            <person name="Hansen M."/>
            <person name="Nielsen D.S."/>
            <person name="Clavel T."/>
            <person name="Vogensen F.K."/>
        </authorList>
    </citation>
    <scope>NUCLEOTIDE SEQUENCE [LARGE SCALE GENOMIC DNA]</scope>
    <source>
        <strain evidence="7 8">WCA-9-b2</strain>
    </source>
</reference>
<dbReference type="PANTHER" id="PTHR34857:SF2">
    <property type="entry name" value="SLL0384 PROTEIN"/>
    <property type="match status" value="1"/>
</dbReference>
<dbReference type="InterPro" id="IPR012809">
    <property type="entry name" value="ECF_CbiQ"/>
</dbReference>
<sequence length="255" mass="29245">MSRISEAISDLHKMDMEAEKNGWLQGLHPLPKLLVTILFILLTVSFGKYDLSGLLKMGVYLIITYVLGDISIKQLLKRMKLVLAFVCLIGIWNPFFDREILFSLGNLSVTGGMISMVTLMVKGVYAVSASYLLMVTTSMEDLCYALRKIGVPKTFVTILMLVYRYIIVLLKEIERMMDGYMLRAPKQKGLHYKVWGTMIGQLLLRSMDRAQTVYDSMMLRGYNGEFHLRCKRAARRLDYLYTVGWSAALLIVRIW</sequence>
<evidence type="ECO:0000313" key="7">
    <source>
        <dbReference type="EMBL" id="MXP78451.1"/>
    </source>
</evidence>
<feature type="transmembrane region" description="Helical" evidence="6">
    <location>
        <begin position="78"/>
        <end position="95"/>
    </location>
</feature>
<dbReference type="Proteomes" id="UP000460412">
    <property type="component" value="Unassembled WGS sequence"/>
</dbReference>
<dbReference type="AlphaFoldDB" id="A0A7X3ML43"/>
<dbReference type="NCBIfam" id="TIGR02454">
    <property type="entry name" value="ECF_T_CbiQ"/>
    <property type="match status" value="1"/>
</dbReference>
<dbReference type="InterPro" id="IPR003339">
    <property type="entry name" value="ABC/ECF_trnsptr_transmembrane"/>
</dbReference>
<keyword evidence="5 6" id="KW-0472">Membrane</keyword>
<dbReference type="Pfam" id="PF02361">
    <property type="entry name" value="CbiQ"/>
    <property type="match status" value="1"/>
</dbReference>
<evidence type="ECO:0000313" key="8">
    <source>
        <dbReference type="Proteomes" id="UP000460412"/>
    </source>
</evidence>
<evidence type="ECO:0000256" key="4">
    <source>
        <dbReference type="ARBA" id="ARBA00022989"/>
    </source>
</evidence>
<keyword evidence="4 6" id="KW-1133">Transmembrane helix</keyword>